<accession>A0ABR6BZ05</accession>
<reference evidence="1 2" key="1">
    <citation type="submission" date="2020-08" db="EMBL/GenBank/DDBJ databases">
        <title>Genomic Encyclopedia of Archaeal and Bacterial Type Strains, Phase II (KMG-II): from individual species to whole genera.</title>
        <authorList>
            <person name="Goeker M."/>
        </authorList>
    </citation>
    <scope>NUCLEOTIDE SEQUENCE [LARGE SCALE GENOMIC DNA]</scope>
    <source>
        <strain evidence="1 2">DSM 43850</strain>
    </source>
</reference>
<sequence>MPSDTTTRVFRTALGDLTTRSVPMSTLAVGDRFVGPDQKTVYTVTADCASHPHGWLFVRDLTMTDEQAVSLEDGDGDPRIGFFNYPTTTLLHRVV</sequence>
<dbReference type="Proteomes" id="UP000517916">
    <property type="component" value="Unassembled WGS sequence"/>
</dbReference>
<name>A0ABR6BZ05_9PSEU</name>
<comment type="caution">
    <text evidence="1">The sequence shown here is derived from an EMBL/GenBank/DDBJ whole genome shotgun (WGS) entry which is preliminary data.</text>
</comment>
<evidence type="ECO:0008006" key="3">
    <source>
        <dbReference type="Google" id="ProtNLM"/>
    </source>
</evidence>
<keyword evidence="2" id="KW-1185">Reference proteome</keyword>
<evidence type="ECO:0000313" key="1">
    <source>
        <dbReference type="EMBL" id="MBA8932131.1"/>
    </source>
</evidence>
<gene>
    <name evidence="1" type="ORF">BC739_009390</name>
</gene>
<evidence type="ECO:0000313" key="2">
    <source>
        <dbReference type="Proteomes" id="UP000517916"/>
    </source>
</evidence>
<proteinExistence type="predicted"/>
<dbReference type="RefSeq" id="WP_182840656.1">
    <property type="nucleotide sequence ID" value="NZ_BAAABQ010000083.1"/>
</dbReference>
<dbReference type="EMBL" id="JACJID010000011">
    <property type="protein sequence ID" value="MBA8932131.1"/>
    <property type="molecule type" value="Genomic_DNA"/>
</dbReference>
<organism evidence="1 2">
    <name type="scientific">Kutzneria viridogrisea</name>
    <dbReference type="NCBI Taxonomy" id="47990"/>
    <lineage>
        <taxon>Bacteria</taxon>
        <taxon>Bacillati</taxon>
        <taxon>Actinomycetota</taxon>
        <taxon>Actinomycetes</taxon>
        <taxon>Pseudonocardiales</taxon>
        <taxon>Pseudonocardiaceae</taxon>
        <taxon>Kutzneria</taxon>
    </lineage>
</organism>
<protein>
    <recommendedName>
        <fullName evidence="3">Dioxygenase</fullName>
    </recommendedName>
</protein>